<dbReference type="KEGG" id="dco:SAMEA4475696_0127"/>
<evidence type="ECO:0000259" key="3">
    <source>
        <dbReference type="Pfam" id="PF01106"/>
    </source>
</evidence>
<dbReference type="OrthoDB" id="9798220at2"/>
<dbReference type="GO" id="GO:0051536">
    <property type="term" value="F:iron-sulfur cluster binding"/>
    <property type="evidence" value="ECO:0007669"/>
    <property type="project" value="InterPro"/>
</dbReference>
<name>A0A239V4B0_9MICO</name>
<evidence type="ECO:0000256" key="2">
    <source>
        <dbReference type="SAM" id="Phobius"/>
    </source>
</evidence>
<dbReference type="GeneID" id="97007212"/>
<dbReference type="RefSeq" id="WP_051277308.1">
    <property type="nucleotide sequence ID" value="NZ_LT906453.1"/>
</dbReference>
<evidence type="ECO:0000313" key="5">
    <source>
        <dbReference type="Proteomes" id="UP000242637"/>
    </source>
</evidence>
<proteinExistence type="predicted"/>
<comment type="function">
    <text evidence="1">May be involved in the formation or repair of [Fe-S] clusters present in iron-sulfur proteins.</text>
</comment>
<dbReference type="Proteomes" id="UP000242637">
    <property type="component" value="Chromosome 1"/>
</dbReference>
<organism evidence="4 5">
    <name type="scientific">Dermatophilus congolensis</name>
    <dbReference type="NCBI Taxonomy" id="1863"/>
    <lineage>
        <taxon>Bacteria</taxon>
        <taxon>Bacillati</taxon>
        <taxon>Actinomycetota</taxon>
        <taxon>Actinomycetes</taxon>
        <taxon>Micrococcales</taxon>
        <taxon>Dermatophilaceae</taxon>
        <taxon>Dermatophilus</taxon>
    </lineage>
</organism>
<dbReference type="GO" id="GO:0016226">
    <property type="term" value="P:iron-sulfur cluster assembly"/>
    <property type="evidence" value="ECO:0007669"/>
    <property type="project" value="InterPro"/>
</dbReference>
<keyword evidence="2" id="KW-0812">Transmembrane</keyword>
<keyword evidence="2" id="KW-0472">Membrane</keyword>
<evidence type="ECO:0000313" key="4">
    <source>
        <dbReference type="EMBL" id="SNV17057.1"/>
    </source>
</evidence>
<gene>
    <name evidence="4" type="ORF">SAMEA4475696_00127</name>
</gene>
<dbReference type="EMBL" id="LT906453">
    <property type="protein sequence ID" value="SNV17057.1"/>
    <property type="molecule type" value="Genomic_DNA"/>
</dbReference>
<feature type="transmembrane region" description="Helical" evidence="2">
    <location>
        <begin position="20"/>
        <end position="43"/>
    </location>
</feature>
<evidence type="ECO:0000256" key="1">
    <source>
        <dbReference type="ARBA" id="ARBA00049958"/>
    </source>
</evidence>
<sequence>MTGQVKPVPMHPETTADPDVLRWMVPAGVLPFVGLVAAAPGLLQERLARGQVEIELRPTAMVVRLVPPASWRSEGAAVRSELAAALHDPSGWVLAQGAVGVSGSPSAVLDAELAQAVREAIAGRAGEYVRSHGGEVELVDVVGGEVLLRLSGACGQCAASTFTLQRHFEAELRAMAPGVVRVRQVA</sequence>
<feature type="domain" description="NIF system FeS cluster assembly NifU C-terminal" evidence="3">
    <location>
        <begin position="117"/>
        <end position="182"/>
    </location>
</feature>
<dbReference type="STRING" id="1121387.GCA_000429885_00870"/>
<dbReference type="InterPro" id="IPR001075">
    <property type="entry name" value="NIF_FeS_clus_asmbl_NifU_C"/>
</dbReference>
<keyword evidence="5" id="KW-1185">Reference proteome</keyword>
<dbReference type="InterPro" id="IPR034904">
    <property type="entry name" value="FSCA_dom_sf"/>
</dbReference>
<protein>
    <submittedName>
        <fullName evidence="4">Fe-S cluster assembly protein NifU</fullName>
    </submittedName>
</protein>
<accession>A0A239V4B0</accession>
<dbReference type="SUPFAM" id="SSF117916">
    <property type="entry name" value="Fe-S cluster assembly (FSCA) domain-like"/>
    <property type="match status" value="1"/>
</dbReference>
<dbReference type="Pfam" id="PF01106">
    <property type="entry name" value="NifU"/>
    <property type="match status" value="1"/>
</dbReference>
<dbReference type="GO" id="GO:0005506">
    <property type="term" value="F:iron ion binding"/>
    <property type="evidence" value="ECO:0007669"/>
    <property type="project" value="InterPro"/>
</dbReference>
<dbReference type="AlphaFoldDB" id="A0A239V4B0"/>
<dbReference type="Gene3D" id="3.30.300.130">
    <property type="entry name" value="Fe-S cluster assembly (FSCA)"/>
    <property type="match status" value="1"/>
</dbReference>
<reference evidence="4 5" key="1">
    <citation type="submission" date="2017-06" db="EMBL/GenBank/DDBJ databases">
        <authorList>
            <consortium name="Pathogen Informatics"/>
        </authorList>
    </citation>
    <scope>NUCLEOTIDE SEQUENCE [LARGE SCALE GENOMIC DNA]</scope>
    <source>
        <strain evidence="4 5">NCTC13039</strain>
    </source>
</reference>
<keyword evidence="2" id="KW-1133">Transmembrane helix</keyword>